<dbReference type="RefSeq" id="WP_008423087.1">
    <property type="nucleotide sequence ID" value="NZ_AOIA01000094.1"/>
</dbReference>
<feature type="region of interest" description="Disordered" evidence="1">
    <location>
        <begin position="227"/>
        <end position="282"/>
    </location>
</feature>
<organism evidence="3 4">
    <name type="scientific">Natronococcus jeotgali DSM 18795</name>
    <dbReference type="NCBI Taxonomy" id="1227498"/>
    <lineage>
        <taxon>Archaea</taxon>
        <taxon>Methanobacteriati</taxon>
        <taxon>Methanobacteriota</taxon>
        <taxon>Stenosarchaea group</taxon>
        <taxon>Halobacteria</taxon>
        <taxon>Halobacteriales</taxon>
        <taxon>Natrialbaceae</taxon>
        <taxon>Natronococcus</taxon>
    </lineage>
</organism>
<feature type="compositionally biased region" description="Basic and acidic residues" evidence="1">
    <location>
        <begin position="263"/>
        <end position="276"/>
    </location>
</feature>
<evidence type="ECO:0000313" key="4">
    <source>
        <dbReference type="Proteomes" id="UP000011531"/>
    </source>
</evidence>
<proteinExistence type="predicted"/>
<evidence type="ECO:0000313" key="3">
    <source>
        <dbReference type="EMBL" id="ELY59994.1"/>
    </source>
</evidence>
<dbReference type="AlphaFoldDB" id="L9XE74"/>
<accession>L9XE74</accession>
<keyword evidence="2" id="KW-0812">Transmembrane</keyword>
<reference evidence="3 4" key="1">
    <citation type="journal article" date="2014" name="PLoS Genet.">
        <title>Phylogenetically driven sequencing of extremely halophilic archaea reveals strategies for static and dynamic osmo-response.</title>
        <authorList>
            <person name="Becker E.A."/>
            <person name="Seitzer P.M."/>
            <person name="Tritt A."/>
            <person name="Larsen D."/>
            <person name="Krusor M."/>
            <person name="Yao A.I."/>
            <person name="Wu D."/>
            <person name="Madern D."/>
            <person name="Eisen J.A."/>
            <person name="Darling A.E."/>
            <person name="Facciotti M.T."/>
        </authorList>
    </citation>
    <scope>NUCLEOTIDE SEQUENCE [LARGE SCALE GENOMIC DNA]</scope>
    <source>
        <strain evidence="3 4">DSM 18795</strain>
    </source>
</reference>
<keyword evidence="4" id="KW-1185">Reference proteome</keyword>
<evidence type="ECO:0000256" key="1">
    <source>
        <dbReference type="SAM" id="MobiDB-lite"/>
    </source>
</evidence>
<dbReference type="STRING" id="1227498.C492_10505"/>
<dbReference type="PATRIC" id="fig|1227498.3.peg.2053"/>
<sequence length="282" mass="30357">MTRLTRLAELRRLLPLSAAGLFLLALTVPVWRITFDAPQYVETLVVELYAHPRIGGDFEEVAMLNKYVGFYYPDPVYADPNYAVHERAVDVPEWVLGPVAFVGLAATAAVVAILPGGRIERGLIALFTGAVAVLGSMAAIIQYRLYQAGHTLDPDAPLNGVDGFTPPLLGNYQVANIDGTAWVGPGGYMLVAAVVALAVAVSLRDSPATIADVPALARNGWSRLRDRVRRRGGEDDRSRDDRPSEPDERPGLDLETDGGSDLRASDARCSDGRDPPTRGGRP</sequence>
<keyword evidence="2" id="KW-1133">Transmembrane helix</keyword>
<name>L9XE74_9EURY</name>
<feature type="transmembrane region" description="Helical" evidence="2">
    <location>
        <begin position="123"/>
        <end position="145"/>
    </location>
</feature>
<gene>
    <name evidence="3" type="ORF">C492_10505</name>
</gene>
<feature type="transmembrane region" description="Helical" evidence="2">
    <location>
        <begin position="94"/>
        <end position="116"/>
    </location>
</feature>
<feature type="compositionally biased region" description="Basic and acidic residues" evidence="1">
    <location>
        <begin position="231"/>
        <end position="252"/>
    </location>
</feature>
<feature type="transmembrane region" description="Helical" evidence="2">
    <location>
        <begin position="186"/>
        <end position="203"/>
    </location>
</feature>
<keyword evidence="2" id="KW-0472">Membrane</keyword>
<protein>
    <submittedName>
        <fullName evidence="3">Uncharacterized protein</fullName>
    </submittedName>
</protein>
<comment type="caution">
    <text evidence="3">The sequence shown here is derived from an EMBL/GenBank/DDBJ whole genome shotgun (WGS) entry which is preliminary data.</text>
</comment>
<evidence type="ECO:0000256" key="2">
    <source>
        <dbReference type="SAM" id="Phobius"/>
    </source>
</evidence>
<dbReference type="Proteomes" id="UP000011531">
    <property type="component" value="Unassembled WGS sequence"/>
</dbReference>
<dbReference type="EMBL" id="AOIA01000094">
    <property type="protein sequence ID" value="ELY59994.1"/>
    <property type="molecule type" value="Genomic_DNA"/>
</dbReference>